<evidence type="ECO:0000259" key="3">
    <source>
        <dbReference type="SMART" id="SM00382"/>
    </source>
</evidence>
<evidence type="ECO:0000259" key="4">
    <source>
        <dbReference type="SMART" id="SM00862"/>
    </source>
</evidence>
<evidence type="ECO:0000313" key="5">
    <source>
        <dbReference type="EMBL" id="KAA1415263.1"/>
    </source>
</evidence>
<dbReference type="Gene3D" id="3.40.50.300">
    <property type="entry name" value="P-loop containing nucleotide triphosphate hydrolases"/>
    <property type="match status" value="1"/>
</dbReference>
<dbReference type="PRINTS" id="PR00364">
    <property type="entry name" value="DISEASERSIST"/>
</dbReference>
<comment type="similarity">
    <text evidence="1">Belongs to the AfsR/DnrI/RedD regulatory family.</text>
</comment>
<dbReference type="GO" id="GO:0003677">
    <property type="term" value="F:DNA binding"/>
    <property type="evidence" value="ECO:0007669"/>
    <property type="project" value="UniProtKB-KW"/>
</dbReference>
<dbReference type="PANTHER" id="PTHR47691">
    <property type="entry name" value="REGULATOR-RELATED"/>
    <property type="match status" value="1"/>
</dbReference>
<feature type="domain" description="AAA+ ATPase" evidence="3">
    <location>
        <begin position="209"/>
        <end position="346"/>
    </location>
</feature>
<dbReference type="AlphaFoldDB" id="A0A5B1L3P4"/>
<dbReference type="InterPro" id="IPR003593">
    <property type="entry name" value="AAA+_ATPase"/>
</dbReference>
<dbReference type="EMBL" id="VUJV01000010">
    <property type="protein sequence ID" value="KAA1415263.1"/>
    <property type="molecule type" value="Genomic_DNA"/>
</dbReference>
<dbReference type="InterPro" id="IPR036388">
    <property type="entry name" value="WH-like_DNA-bd_sf"/>
</dbReference>
<dbReference type="Gene3D" id="1.25.40.10">
    <property type="entry name" value="Tetratricopeptide repeat domain"/>
    <property type="match status" value="1"/>
</dbReference>
<gene>
    <name evidence="5" type="ORF">F0U44_21445</name>
</gene>
<reference evidence="5 6" key="1">
    <citation type="submission" date="2019-09" db="EMBL/GenBank/DDBJ databases">
        <title>Nocardioides panacisoli sp. nov., isolated from the soil of a ginseng field.</title>
        <authorList>
            <person name="Cho C."/>
        </authorList>
    </citation>
    <scope>NUCLEOTIDE SEQUENCE [LARGE SCALE GENOMIC DNA]</scope>
    <source>
        <strain evidence="5 6">BN130099</strain>
    </source>
</reference>
<dbReference type="InterPro" id="IPR001867">
    <property type="entry name" value="OmpR/PhoB-type_DNA-bd"/>
</dbReference>
<dbReference type="InterPro" id="IPR016032">
    <property type="entry name" value="Sig_transdc_resp-reg_C-effctor"/>
</dbReference>
<dbReference type="Gene3D" id="1.10.10.10">
    <property type="entry name" value="Winged helix-like DNA-binding domain superfamily/Winged helix DNA-binding domain"/>
    <property type="match status" value="1"/>
</dbReference>
<dbReference type="InterPro" id="IPR027417">
    <property type="entry name" value="P-loop_NTPase"/>
</dbReference>
<dbReference type="GO" id="GO:0000160">
    <property type="term" value="P:phosphorelay signal transduction system"/>
    <property type="evidence" value="ECO:0007669"/>
    <property type="project" value="InterPro"/>
</dbReference>
<dbReference type="Proteomes" id="UP000325003">
    <property type="component" value="Unassembled WGS sequence"/>
</dbReference>
<dbReference type="RefSeq" id="WP_149730442.1">
    <property type="nucleotide sequence ID" value="NZ_VUJV01000010.1"/>
</dbReference>
<dbReference type="SMART" id="SM00382">
    <property type="entry name" value="AAA"/>
    <property type="match status" value="1"/>
</dbReference>
<evidence type="ECO:0000256" key="1">
    <source>
        <dbReference type="ARBA" id="ARBA00005820"/>
    </source>
</evidence>
<dbReference type="InterPro" id="IPR041664">
    <property type="entry name" value="AAA_16"/>
</dbReference>
<protein>
    <submittedName>
        <fullName evidence="5">AAA family ATPase</fullName>
    </submittedName>
</protein>
<keyword evidence="6" id="KW-1185">Reference proteome</keyword>
<dbReference type="SUPFAM" id="SSF52540">
    <property type="entry name" value="P-loop containing nucleoside triphosphate hydrolases"/>
    <property type="match status" value="1"/>
</dbReference>
<dbReference type="SUPFAM" id="SSF46894">
    <property type="entry name" value="C-terminal effector domain of the bipartite response regulators"/>
    <property type="match status" value="1"/>
</dbReference>
<dbReference type="Pfam" id="PF13191">
    <property type="entry name" value="AAA_16"/>
    <property type="match status" value="1"/>
</dbReference>
<dbReference type="InterPro" id="IPR011990">
    <property type="entry name" value="TPR-like_helical_dom_sf"/>
</dbReference>
<organism evidence="5 6">
    <name type="scientific">Nocardioides humilatus</name>
    <dbReference type="NCBI Taxonomy" id="2607660"/>
    <lineage>
        <taxon>Bacteria</taxon>
        <taxon>Bacillati</taxon>
        <taxon>Actinomycetota</taxon>
        <taxon>Actinomycetes</taxon>
        <taxon>Propionibacteriales</taxon>
        <taxon>Nocardioidaceae</taxon>
        <taxon>Nocardioides</taxon>
    </lineage>
</organism>
<dbReference type="SMART" id="SM00862">
    <property type="entry name" value="Trans_reg_C"/>
    <property type="match status" value="1"/>
</dbReference>
<name>A0A5B1L3P4_9ACTN</name>
<accession>A0A5B1L3P4</accession>
<dbReference type="GO" id="GO:0006355">
    <property type="term" value="P:regulation of DNA-templated transcription"/>
    <property type="evidence" value="ECO:0007669"/>
    <property type="project" value="InterPro"/>
</dbReference>
<dbReference type="Pfam" id="PF03704">
    <property type="entry name" value="BTAD"/>
    <property type="match status" value="1"/>
</dbReference>
<evidence type="ECO:0000256" key="2">
    <source>
        <dbReference type="ARBA" id="ARBA00023125"/>
    </source>
</evidence>
<evidence type="ECO:0000313" key="6">
    <source>
        <dbReference type="Proteomes" id="UP000325003"/>
    </source>
</evidence>
<dbReference type="InterPro" id="IPR005158">
    <property type="entry name" value="BTAD"/>
</dbReference>
<dbReference type="SUPFAM" id="SSF48452">
    <property type="entry name" value="TPR-like"/>
    <property type="match status" value="2"/>
</dbReference>
<dbReference type="PANTHER" id="PTHR47691:SF3">
    <property type="entry name" value="HTH-TYPE TRANSCRIPTIONAL REGULATOR RV0890C-RELATED"/>
    <property type="match status" value="1"/>
</dbReference>
<reference evidence="5 6" key="2">
    <citation type="submission" date="2019-09" db="EMBL/GenBank/DDBJ databases">
        <authorList>
            <person name="Jin C."/>
        </authorList>
    </citation>
    <scope>NUCLEOTIDE SEQUENCE [LARGE SCALE GENOMIC DNA]</scope>
    <source>
        <strain evidence="5 6">BN130099</strain>
    </source>
</reference>
<feature type="domain" description="OmpR/PhoB-type" evidence="4">
    <location>
        <begin position="13"/>
        <end position="84"/>
    </location>
</feature>
<comment type="caution">
    <text evidence="5">The sequence shown here is derived from an EMBL/GenBank/DDBJ whole genome shotgun (WGS) entry which is preliminary data.</text>
</comment>
<proteinExistence type="inferred from homology"/>
<sequence length="982" mass="105362">MRLTVLDEVTWDGAAIPGERTHALLRALVEAAGRPVSDARLADEVWGIDEAPAHPAKALQVVVSRARTATSSEAIVRTPGGYRLDLAEEDVDAWAVRPLGLRLAAEGQYDEALPLLLRADAEGSDDQVAAALLRAVAAVHGVPAALDRYERYREHLRQRLGVDPSPEMQALHLELLARDRPVRSGIRHYASTLVGRDDDVRALRASLERHRVVSILGPGGLGKTRLAQLVAAQADQPVVHVVELVGVADAADVVAEVGSVLGVRDSVTGRRVLTTAQLRDVRTRIAQSLESAPTLLVIDNCEHVVEAVADLVAFLVASVPTLRVLTTTRAPLEIGAEQVFPLGRLDAIDGARLFRDRAEAARPGVATPDDAVASIVTRLDGLPLAIELAAVKVRAMSVADIDRRLEDRFALLQGGDRTAPDRHQTLLAVIKWSWVLLDVADQRALQRLSVFHDGFSADAAVSMLGRGGVGSLERLVTQSLLTVADTPTGARFRMLETVREFGRMRLVEAGEEAATLADHRQWAVDFAQQHGGRLFSLEQYDAVDALEAEENNLADALRQALAGPDRSAVVAIFSGLGSYWSIRGDHPRVVLLAEAIADALRDWTPPPERLDDARATLAMTLINSTIASLDSAAELHRMLGVLGPDAASPALRAMLVVVLAVGPGQDRGEARLLVDDPDPRVQAVALQWLSHECENSGDPESAIDFSERGLALADDSLGPWTRAIGHTQLAGLYAQFGRAEETAAHLREALPVLWRLGAEDDALQAESLLAMVAVRDGDLAEAERIIERVEAHPRRTFGYGTAGTVLSARAELMIARGDIEAGLRLSRAAADELIALRFPGVATSDLAPWVVFGESIAVVTHARFDSGDAGSAYYDSLLTKAPKVIEAGGDLDFPVLGTLLFALGTWGLHRGTLPATDAVHLLVLAERFAYNRFNPTVSWDAAVAAAEAAAPGELARLQGDYGPRRGPDLLEEARALLARLYV</sequence>
<keyword evidence="2" id="KW-0238">DNA-binding</keyword>